<dbReference type="GO" id="GO:0005576">
    <property type="term" value="C:extracellular region"/>
    <property type="evidence" value="ECO:0007669"/>
    <property type="project" value="UniProtKB-SubCell"/>
</dbReference>
<comment type="subcellular location">
    <subcellularLocation>
        <location evidence="1">Secreted</location>
    </subcellularLocation>
</comment>
<evidence type="ECO:0000256" key="1">
    <source>
        <dbReference type="ARBA" id="ARBA00004613"/>
    </source>
</evidence>
<proteinExistence type="evidence at transcript level"/>
<evidence type="ECO:0000256" key="6">
    <source>
        <dbReference type="SAM" id="SignalP"/>
    </source>
</evidence>
<dbReference type="Pfam" id="PF12115">
    <property type="entry name" value="Salp15"/>
    <property type="match status" value="1"/>
</dbReference>
<comment type="similarity">
    <text evidence="5">Belongs to the salp15 family.</text>
</comment>
<feature type="signal peptide" evidence="6">
    <location>
        <begin position="1"/>
        <end position="19"/>
    </location>
</feature>
<dbReference type="AlphaFoldDB" id="A0A0K8RHW6"/>
<sequence length="130" mass="14055">MKVVCIILLFGIAAETSSATELGKTKGEAGSPDKLGLRFPRFISKPKDFALKLLGICNDFATNNLTITEPKTAINDGKVDFKNCTFYCKYSNKNGRDENVTLPMPPETPCGPQNQTCAKPSECVGYVPGC</sequence>
<evidence type="ECO:0000313" key="7">
    <source>
        <dbReference type="EMBL" id="JAA70747.1"/>
    </source>
</evidence>
<protein>
    <submittedName>
        <fullName evidence="7">Putative ixodes 8-cys protein</fullName>
    </submittedName>
</protein>
<evidence type="ECO:0000256" key="3">
    <source>
        <dbReference type="ARBA" id="ARBA00022729"/>
    </source>
</evidence>
<evidence type="ECO:0000256" key="2">
    <source>
        <dbReference type="ARBA" id="ARBA00022525"/>
    </source>
</evidence>
<keyword evidence="2" id="KW-0964">Secreted</keyword>
<reference evidence="7" key="1">
    <citation type="submission" date="2012-12" db="EMBL/GenBank/DDBJ databases">
        <title>Identification and characterization of a phenylalanine ammonia-lyase gene family in Isatis indigotica Fort.</title>
        <authorList>
            <person name="Liu Q."/>
            <person name="Chen J."/>
            <person name="Zhou X."/>
            <person name="Di P."/>
            <person name="Xiao Y."/>
            <person name="Xuan H."/>
            <person name="Zhang L."/>
            <person name="Chen W."/>
        </authorList>
    </citation>
    <scope>NUCLEOTIDE SEQUENCE</scope>
    <source>
        <tissue evidence="7">Salivary gland</tissue>
    </source>
</reference>
<keyword evidence="4" id="KW-0325">Glycoprotein</keyword>
<organism evidence="7">
    <name type="scientific">Ixodes ricinus</name>
    <name type="common">Common tick</name>
    <name type="synonym">Acarus ricinus</name>
    <dbReference type="NCBI Taxonomy" id="34613"/>
    <lineage>
        <taxon>Eukaryota</taxon>
        <taxon>Metazoa</taxon>
        <taxon>Ecdysozoa</taxon>
        <taxon>Arthropoda</taxon>
        <taxon>Chelicerata</taxon>
        <taxon>Arachnida</taxon>
        <taxon>Acari</taxon>
        <taxon>Parasitiformes</taxon>
        <taxon>Ixodida</taxon>
        <taxon>Ixodoidea</taxon>
        <taxon>Ixodidae</taxon>
        <taxon>Ixodinae</taxon>
        <taxon>Ixodes</taxon>
    </lineage>
</organism>
<name>A0A0K8RHW6_IXORI</name>
<feature type="chain" id="PRO_5005518083" evidence="6">
    <location>
        <begin position="20"/>
        <end position="130"/>
    </location>
</feature>
<keyword evidence="3 6" id="KW-0732">Signal</keyword>
<evidence type="ECO:0000256" key="5">
    <source>
        <dbReference type="ARBA" id="ARBA00034321"/>
    </source>
</evidence>
<dbReference type="InterPro" id="IPR021971">
    <property type="entry name" value="Salp15"/>
</dbReference>
<dbReference type="EMBL" id="GADI01003061">
    <property type="protein sequence ID" value="JAA70747.1"/>
    <property type="molecule type" value="mRNA"/>
</dbReference>
<evidence type="ECO:0000256" key="4">
    <source>
        <dbReference type="ARBA" id="ARBA00023180"/>
    </source>
</evidence>
<accession>A0A0K8RHW6</accession>